<organism evidence="5 6">
    <name type="scientific">Entamoeba invadens IP1</name>
    <dbReference type="NCBI Taxonomy" id="370355"/>
    <lineage>
        <taxon>Eukaryota</taxon>
        <taxon>Amoebozoa</taxon>
        <taxon>Evosea</taxon>
        <taxon>Archamoebae</taxon>
        <taxon>Mastigamoebida</taxon>
        <taxon>Entamoebidae</taxon>
        <taxon>Entamoeba</taxon>
    </lineage>
</organism>
<evidence type="ECO:0000313" key="6">
    <source>
        <dbReference type="Proteomes" id="UP000014680"/>
    </source>
</evidence>
<dbReference type="AlphaFoldDB" id="A0A0A1UHA3"/>
<dbReference type="Pfam" id="PF00617">
    <property type="entry name" value="RasGEF"/>
    <property type="match status" value="1"/>
</dbReference>
<feature type="domain" description="Ras-GEF" evidence="4">
    <location>
        <begin position="349"/>
        <end position="502"/>
    </location>
</feature>
<dbReference type="InterPro" id="IPR001895">
    <property type="entry name" value="RASGEF_cat_dom"/>
</dbReference>
<dbReference type="GO" id="GO:0005085">
    <property type="term" value="F:guanyl-nucleotide exchange factor activity"/>
    <property type="evidence" value="ECO:0007669"/>
    <property type="project" value="UniProtKB-KW"/>
</dbReference>
<dbReference type="EMBL" id="KB206169">
    <property type="protein sequence ID" value="ELP94972.1"/>
    <property type="molecule type" value="Genomic_DNA"/>
</dbReference>
<feature type="compositionally biased region" description="Basic and acidic residues" evidence="3">
    <location>
        <begin position="9"/>
        <end position="57"/>
    </location>
</feature>
<dbReference type="InterPro" id="IPR008937">
    <property type="entry name" value="Ras-like_GEF"/>
</dbReference>
<dbReference type="OrthoDB" id="21144at2759"/>
<name>A0A0A1UHA3_ENTIV</name>
<evidence type="ECO:0000256" key="3">
    <source>
        <dbReference type="SAM" id="MobiDB-lite"/>
    </source>
</evidence>
<dbReference type="PROSITE" id="PS50009">
    <property type="entry name" value="RASGEF_CAT"/>
    <property type="match status" value="1"/>
</dbReference>
<dbReference type="InterPro" id="IPR036964">
    <property type="entry name" value="RASGEF_cat_dom_sf"/>
</dbReference>
<feature type="compositionally biased region" description="Low complexity" evidence="3">
    <location>
        <begin position="116"/>
        <end position="125"/>
    </location>
</feature>
<dbReference type="OMA" id="MHEFFKS"/>
<feature type="region of interest" description="Disordered" evidence="3">
    <location>
        <begin position="1"/>
        <end position="79"/>
    </location>
</feature>
<dbReference type="RefSeq" id="XP_004261743.1">
    <property type="nucleotide sequence ID" value="XM_004261695.1"/>
</dbReference>
<keyword evidence="6" id="KW-1185">Reference proteome</keyword>
<keyword evidence="1 2" id="KW-0344">Guanine-nucleotide releasing factor</keyword>
<evidence type="ECO:0000256" key="2">
    <source>
        <dbReference type="PROSITE-ProRule" id="PRU00168"/>
    </source>
</evidence>
<evidence type="ECO:0000256" key="1">
    <source>
        <dbReference type="ARBA" id="ARBA00022658"/>
    </source>
</evidence>
<dbReference type="GO" id="GO:0005886">
    <property type="term" value="C:plasma membrane"/>
    <property type="evidence" value="ECO:0007669"/>
    <property type="project" value="TreeGrafter"/>
</dbReference>
<sequence length="502" mass="58760">MSSEQSGSLDKKLSSKEKKEQKKQKKDEEKQRKEEEKARKEKEKDEKRQQKLLEKQAKQGSKHTHLSQSQSQPVDKSHRRFTIFSFKKSSKSLKKSLTPELSPTSPQQPQAPPLSLPMSPSMASPDTRAEILSASERTDLSHTTTQQTDFILPSDVLKQILAITTTLEKVFNFTVFREELDSFRLLNITQIQFMGKDMYLRTLPDVINLLPLIYNKEYTRQLLFYSHEFEPEKILFLLVESFLKTLDGNKPQREKYCSNCIRVFTAWFTTRDDVFTNSSLLELSRNFLVFCRKQAQKESFLGEPLDEAERCLEEVFTSKGIVTFKKRLVVDQEKKDELFDVITVMDERCFNMIPEQLALVEFDFLTKLNPHDYYVYLDNDTKVTSKVNGYIFWHDLLTHWFVYEIVRQKTVEDRYKCIQTLFKLSLGLIRKKNINSLTALVDSFDHQAVRRLAKTWEKLTKEEWGIYSDLKSVRNNIAKKNASITLPPPCVPDFRLLIKVLL</sequence>
<dbReference type="KEGG" id="eiv:EIN_251160"/>
<dbReference type="Proteomes" id="UP000014680">
    <property type="component" value="Unassembled WGS sequence"/>
</dbReference>
<reference evidence="5 6" key="1">
    <citation type="submission" date="2012-10" db="EMBL/GenBank/DDBJ databases">
        <authorList>
            <person name="Zafar N."/>
            <person name="Inman J."/>
            <person name="Hall N."/>
            <person name="Lorenzi H."/>
            <person name="Caler E."/>
        </authorList>
    </citation>
    <scope>NUCLEOTIDE SEQUENCE [LARGE SCALE GENOMIC DNA]</scope>
    <source>
        <strain evidence="5 6">IP1</strain>
    </source>
</reference>
<feature type="region of interest" description="Disordered" evidence="3">
    <location>
        <begin position="94"/>
        <end position="126"/>
    </location>
</feature>
<evidence type="ECO:0000259" key="4">
    <source>
        <dbReference type="PROSITE" id="PS50009"/>
    </source>
</evidence>
<dbReference type="VEuPathDB" id="AmoebaDB:EIN_251160"/>
<dbReference type="Gene3D" id="1.10.840.10">
    <property type="entry name" value="Ras guanine-nucleotide exchange factors catalytic domain"/>
    <property type="match status" value="1"/>
</dbReference>
<accession>A0A0A1UHA3</accession>
<dbReference type="SUPFAM" id="SSF48366">
    <property type="entry name" value="Ras GEF"/>
    <property type="match status" value="1"/>
</dbReference>
<dbReference type="GeneID" id="14893970"/>
<evidence type="ECO:0000313" key="5">
    <source>
        <dbReference type="EMBL" id="ELP94972.1"/>
    </source>
</evidence>
<dbReference type="GO" id="GO:0007265">
    <property type="term" value="P:Ras protein signal transduction"/>
    <property type="evidence" value="ECO:0007669"/>
    <property type="project" value="TreeGrafter"/>
</dbReference>
<protein>
    <recommendedName>
        <fullName evidence="4">Ras-GEF domain-containing protein</fullName>
    </recommendedName>
</protein>
<dbReference type="PANTHER" id="PTHR23113">
    <property type="entry name" value="GUANINE NUCLEOTIDE EXCHANGE FACTOR"/>
    <property type="match status" value="1"/>
</dbReference>
<proteinExistence type="predicted"/>
<gene>
    <name evidence="5" type="ORF">EIN_251160</name>
</gene>
<dbReference type="PANTHER" id="PTHR23113:SF99">
    <property type="entry name" value="RASGEF DOMAIN-CONTAINING PROTEIN"/>
    <property type="match status" value="1"/>
</dbReference>
<dbReference type="InterPro" id="IPR023578">
    <property type="entry name" value="Ras_GEF_dom_sf"/>
</dbReference>